<feature type="compositionally biased region" description="Basic and acidic residues" evidence="1">
    <location>
        <begin position="58"/>
        <end position="70"/>
    </location>
</feature>
<dbReference type="Proteomes" id="UP001515480">
    <property type="component" value="Unassembled WGS sequence"/>
</dbReference>
<feature type="compositionally biased region" description="Low complexity" evidence="1">
    <location>
        <begin position="71"/>
        <end position="82"/>
    </location>
</feature>
<feature type="compositionally biased region" description="Basic and acidic residues" evidence="1">
    <location>
        <begin position="88"/>
        <end position="115"/>
    </location>
</feature>
<feature type="region of interest" description="Disordered" evidence="1">
    <location>
        <begin position="1"/>
        <end position="118"/>
    </location>
</feature>
<gene>
    <name evidence="3" type="ORF">AB1Y20_019107</name>
    <name evidence="2" type="ORF">AB1Y20_021272</name>
</gene>
<organism evidence="2 4">
    <name type="scientific">Prymnesium parvum</name>
    <name type="common">Toxic golden alga</name>
    <dbReference type="NCBI Taxonomy" id="97485"/>
    <lineage>
        <taxon>Eukaryota</taxon>
        <taxon>Haptista</taxon>
        <taxon>Haptophyta</taxon>
        <taxon>Prymnesiophyceae</taxon>
        <taxon>Prymnesiales</taxon>
        <taxon>Prymnesiaceae</taxon>
        <taxon>Prymnesium</taxon>
    </lineage>
</organism>
<reference evidence="2 4" key="1">
    <citation type="journal article" date="2024" name="Science">
        <title>Giant polyketide synthase enzymes in the biosynthesis of giant marine polyether toxins.</title>
        <authorList>
            <person name="Fallon T.R."/>
            <person name="Shende V.V."/>
            <person name="Wierzbicki I.H."/>
            <person name="Pendleton A.L."/>
            <person name="Watervoot N.F."/>
            <person name="Auber R.P."/>
            <person name="Gonzalez D.J."/>
            <person name="Wisecaver J.H."/>
            <person name="Moore B.S."/>
        </authorList>
    </citation>
    <scope>NUCLEOTIDE SEQUENCE [LARGE SCALE GENOMIC DNA]</scope>
    <source>
        <strain evidence="2 4">12B1</strain>
    </source>
</reference>
<sequence length="179" mass="18760">MPRVLLATDDEGNARVFTVPSPTREGVDDECPPAQDAGPATGQVSSAVAELAQSSGVEDVRARGGTEVHESTLVTASAATATWPADLAGERRMDEEAKASPDIVEEVREEGRSDEAGSSAVVDGFVLVQKADAGVEADDSHRCDAGVPVVSEVEVVEPQKALPRKRRASFRAEAALHDK</sequence>
<proteinExistence type="predicted"/>
<evidence type="ECO:0000313" key="2">
    <source>
        <dbReference type="EMBL" id="KAL1521613.1"/>
    </source>
</evidence>
<evidence type="ECO:0000313" key="3">
    <source>
        <dbReference type="EMBL" id="KAL1524199.1"/>
    </source>
</evidence>
<evidence type="ECO:0000256" key="1">
    <source>
        <dbReference type="SAM" id="MobiDB-lite"/>
    </source>
</evidence>
<dbReference type="AlphaFoldDB" id="A0AB34JJ39"/>
<dbReference type="EMBL" id="JBGBPQ010000005">
    <property type="protein sequence ID" value="KAL1524199.1"/>
    <property type="molecule type" value="Genomic_DNA"/>
</dbReference>
<feature type="compositionally biased region" description="Polar residues" evidence="1">
    <location>
        <begin position="42"/>
        <end position="56"/>
    </location>
</feature>
<dbReference type="EMBL" id="JBGBPQ010000007">
    <property type="protein sequence ID" value="KAL1521613.1"/>
    <property type="molecule type" value="Genomic_DNA"/>
</dbReference>
<protein>
    <submittedName>
        <fullName evidence="2">Uncharacterized protein</fullName>
    </submittedName>
</protein>
<keyword evidence="4" id="KW-1185">Reference proteome</keyword>
<accession>A0AB34JJ39</accession>
<evidence type="ECO:0000313" key="4">
    <source>
        <dbReference type="Proteomes" id="UP001515480"/>
    </source>
</evidence>
<comment type="caution">
    <text evidence="2">The sequence shown here is derived from an EMBL/GenBank/DDBJ whole genome shotgun (WGS) entry which is preliminary data.</text>
</comment>
<name>A0AB34JJ39_PRYPA</name>